<keyword evidence="2" id="KW-0812">Transmembrane</keyword>
<feature type="region of interest" description="Disordered" evidence="1">
    <location>
        <begin position="217"/>
        <end position="291"/>
    </location>
</feature>
<evidence type="ECO:0000313" key="3">
    <source>
        <dbReference type="EMBL" id="NYI79771.1"/>
    </source>
</evidence>
<sequence>MSKKVQIWSRTISGSTHHLEVTGEIVRTFVWTVDGEEILTRKTSDDRARLESKEHGSLLVIHSGLGTPRRATYFTPEEGLAGLTGVGGVDLTPEPGSRAAAYERRVIEHPRRYALIETLGGVGGVIAGIVGAMVVAWIVSRISLPDIDLPLPNLPDLPDLPLPDLPSIPWPAIPWPDLPNVQVPEWVKWIANHLKYVWPVLLAFFLAQGEIKRRRKHAEASGTSAEKSLPQAEKSADDASSDASDASSDASDASSDASDASSDASDASSDAGDVSADAGDVSTDEGQRRGL</sequence>
<reference evidence="3 4" key="1">
    <citation type="submission" date="2020-07" db="EMBL/GenBank/DDBJ databases">
        <title>Sequencing the genomes of 1000 actinobacteria strains.</title>
        <authorList>
            <person name="Klenk H.-P."/>
        </authorList>
    </citation>
    <scope>NUCLEOTIDE SEQUENCE [LARGE SCALE GENOMIC DNA]</scope>
    <source>
        <strain evidence="3 4">DSM 26487</strain>
    </source>
</reference>
<dbReference type="AlphaFoldDB" id="A0A7Z0DR26"/>
<keyword evidence="2" id="KW-0472">Membrane</keyword>
<dbReference type="EMBL" id="JACBZR010000001">
    <property type="protein sequence ID" value="NYI79771.1"/>
    <property type="molecule type" value="Genomic_DNA"/>
</dbReference>
<name>A0A7Z0DR26_9ACTN</name>
<comment type="caution">
    <text evidence="3">The sequence shown here is derived from an EMBL/GenBank/DDBJ whole genome shotgun (WGS) entry which is preliminary data.</text>
</comment>
<organism evidence="3 4">
    <name type="scientific">Nocardioides panzhihuensis</name>
    <dbReference type="NCBI Taxonomy" id="860243"/>
    <lineage>
        <taxon>Bacteria</taxon>
        <taxon>Bacillati</taxon>
        <taxon>Actinomycetota</taxon>
        <taxon>Actinomycetes</taxon>
        <taxon>Propionibacteriales</taxon>
        <taxon>Nocardioidaceae</taxon>
        <taxon>Nocardioides</taxon>
    </lineage>
</organism>
<proteinExistence type="predicted"/>
<gene>
    <name evidence="3" type="ORF">BJ988_004419</name>
</gene>
<feature type="compositionally biased region" description="Low complexity" evidence="1">
    <location>
        <begin position="241"/>
        <end position="281"/>
    </location>
</feature>
<evidence type="ECO:0000313" key="4">
    <source>
        <dbReference type="Proteomes" id="UP000564496"/>
    </source>
</evidence>
<protein>
    <submittedName>
        <fullName evidence="3">Uncharacterized protein</fullName>
    </submittedName>
</protein>
<dbReference type="RefSeq" id="WP_179660036.1">
    <property type="nucleotide sequence ID" value="NZ_JACBZR010000001.1"/>
</dbReference>
<accession>A0A7Z0DR26</accession>
<dbReference type="Proteomes" id="UP000564496">
    <property type="component" value="Unassembled WGS sequence"/>
</dbReference>
<keyword evidence="4" id="KW-1185">Reference proteome</keyword>
<feature type="transmembrane region" description="Helical" evidence="2">
    <location>
        <begin position="114"/>
        <end position="139"/>
    </location>
</feature>
<evidence type="ECO:0000256" key="2">
    <source>
        <dbReference type="SAM" id="Phobius"/>
    </source>
</evidence>
<evidence type="ECO:0000256" key="1">
    <source>
        <dbReference type="SAM" id="MobiDB-lite"/>
    </source>
</evidence>
<keyword evidence="2" id="KW-1133">Transmembrane helix</keyword>